<keyword evidence="2" id="KW-0812">Transmembrane</keyword>
<dbReference type="EMBL" id="MU150266">
    <property type="protein sequence ID" value="KAF9462990.1"/>
    <property type="molecule type" value="Genomic_DNA"/>
</dbReference>
<dbReference type="InterPro" id="IPR050645">
    <property type="entry name" value="Histidine_acid_phosphatase"/>
</dbReference>
<dbReference type="OrthoDB" id="258392at2759"/>
<sequence length="490" mass="52817">MIKEPCAQSAIGHLLVHENTYTLGIQFCSHPPTQFIVQLGMSSTDSKVLGVVVLVRHGDRQGFYQSPNTYTPSNTVITPLGNQQEFQLGQKLRSIYLNEQSPSFISGINTTLVDNSQIHVRADAGGEGVVILNSAQSLVQGLFPANQDYKVALTNGSIITGPLGGYQYVAIESVEPTNDVSLEGWTSCGTFNDATQAFYNSTAFKQKASENDAFLKSLPPFLDGRPVTMENMWNIYDFMNVQSIHNPKFKALLPSGFLDKARDLANFHEYGVFSDPNPAGIRNIAAHTILPSILAGFKSITDDKDPIKFVYEAISYKPFLSLFNLTGAAQANPALAEIVDYTGALVFEVRQPSSGGAPVLRFNFKNGEGDADFKTYNIFNTTGSDTDIPLAQFVDYMAPLVINSTAAWCSVCSNNQDRGCAALHLAATSNSNRSKPRISPVGAGFLGAGLTLAVALAILGALFFMGLLAVGRSKKRHSKAGSEDGSVEKI</sequence>
<dbReference type="PANTHER" id="PTHR11567:SF142">
    <property type="entry name" value="PHOSPHOGLYCERATE MUTASE-LIKE PROTEIN"/>
    <property type="match status" value="1"/>
</dbReference>
<proteinExistence type="inferred from homology"/>
<comment type="similarity">
    <text evidence="1">Belongs to the histidine acid phosphatase family.</text>
</comment>
<dbReference type="AlphaFoldDB" id="A0A9P5Y691"/>
<dbReference type="InterPro" id="IPR029033">
    <property type="entry name" value="His_PPase_superfam"/>
</dbReference>
<dbReference type="GO" id="GO:0016791">
    <property type="term" value="F:phosphatase activity"/>
    <property type="evidence" value="ECO:0007669"/>
    <property type="project" value="TreeGrafter"/>
</dbReference>
<keyword evidence="2" id="KW-0472">Membrane</keyword>
<feature type="transmembrane region" description="Helical" evidence="2">
    <location>
        <begin position="443"/>
        <end position="470"/>
    </location>
</feature>
<keyword evidence="2" id="KW-1133">Transmembrane helix</keyword>
<dbReference type="Proteomes" id="UP000807353">
    <property type="component" value="Unassembled WGS sequence"/>
</dbReference>
<dbReference type="PANTHER" id="PTHR11567">
    <property type="entry name" value="ACID PHOSPHATASE-RELATED"/>
    <property type="match status" value="1"/>
</dbReference>
<evidence type="ECO:0000256" key="1">
    <source>
        <dbReference type="ARBA" id="ARBA00005375"/>
    </source>
</evidence>
<dbReference type="InterPro" id="IPR000560">
    <property type="entry name" value="His_Pase_clade-2"/>
</dbReference>
<organism evidence="3 4">
    <name type="scientific">Collybia nuda</name>
    <dbReference type="NCBI Taxonomy" id="64659"/>
    <lineage>
        <taxon>Eukaryota</taxon>
        <taxon>Fungi</taxon>
        <taxon>Dikarya</taxon>
        <taxon>Basidiomycota</taxon>
        <taxon>Agaricomycotina</taxon>
        <taxon>Agaricomycetes</taxon>
        <taxon>Agaricomycetidae</taxon>
        <taxon>Agaricales</taxon>
        <taxon>Tricholomatineae</taxon>
        <taxon>Clitocybaceae</taxon>
        <taxon>Collybia</taxon>
    </lineage>
</organism>
<dbReference type="CDD" id="cd07061">
    <property type="entry name" value="HP_HAP_like"/>
    <property type="match status" value="1"/>
</dbReference>
<comment type="caution">
    <text evidence="3">The sequence shown here is derived from an EMBL/GenBank/DDBJ whole genome shotgun (WGS) entry which is preliminary data.</text>
</comment>
<reference evidence="3" key="1">
    <citation type="submission" date="2020-11" db="EMBL/GenBank/DDBJ databases">
        <authorList>
            <consortium name="DOE Joint Genome Institute"/>
            <person name="Ahrendt S."/>
            <person name="Riley R."/>
            <person name="Andreopoulos W."/>
            <person name="Labutti K."/>
            <person name="Pangilinan J."/>
            <person name="Ruiz-Duenas F.J."/>
            <person name="Barrasa J.M."/>
            <person name="Sanchez-Garcia M."/>
            <person name="Camarero S."/>
            <person name="Miyauchi S."/>
            <person name="Serrano A."/>
            <person name="Linde D."/>
            <person name="Babiker R."/>
            <person name="Drula E."/>
            <person name="Ayuso-Fernandez I."/>
            <person name="Pacheco R."/>
            <person name="Padilla G."/>
            <person name="Ferreira P."/>
            <person name="Barriuso J."/>
            <person name="Kellner H."/>
            <person name="Castanera R."/>
            <person name="Alfaro M."/>
            <person name="Ramirez L."/>
            <person name="Pisabarro A.G."/>
            <person name="Kuo A."/>
            <person name="Tritt A."/>
            <person name="Lipzen A."/>
            <person name="He G."/>
            <person name="Yan M."/>
            <person name="Ng V."/>
            <person name="Cullen D."/>
            <person name="Martin F."/>
            <person name="Rosso M.-N."/>
            <person name="Henrissat B."/>
            <person name="Hibbett D."/>
            <person name="Martinez A.T."/>
            <person name="Grigoriev I.V."/>
        </authorList>
    </citation>
    <scope>NUCLEOTIDE SEQUENCE</scope>
    <source>
        <strain evidence="3">CBS 247.69</strain>
    </source>
</reference>
<dbReference type="SUPFAM" id="SSF53254">
    <property type="entry name" value="Phosphoglycerate mutase-like"/>
    <property type="match status" value="1"/>
</dbReference>
<evidence type="ECO:0000256" key="2">
    <source>
        <dbReference type="SAM" id="Phobius"/>
    </source>
</evidence>
<gene>
    <name evidence="3" type="ORF">BDZ94DRAFT_643780</name>
</gene>
<keyword evidence="4" id="KW-1185">Reference proteome</keyword>
<accession>A0A9P5Y691</accession>
<evidence type="ECO:0000313" key="4">
    <source>
        <dbReference type="Proteomes" id="UP000807353"/>
    </source>
</evidence>
<name>A0A9P5Y691_9AGAR</name>
<dbReference type="Pfam" id="PF00328">
    <property type="entry name" value="His_Phos_2"/>
    <property type="match status" value="1"/>
</dbReference>
<dbReference type="Gene3D" id="3.40.50.1240">
    <property type="entry name" value="Phosphoglycerate mutase-like"/>
    <property type="match status" value="1"/>
</dbReference>
<evidence type="ECO:0000313" key="3">
    <source>
        <dbReference type="EMBL" id="KAF9462990.1"/>
    </source>
</evidence>
<protein>
    <submittedName>
        <fullName evidence="3">Phosphoglycerate mutase-like protein</fullName>
    </submittedName>
</protein>